<dbReference type="Gene3D" id="3.10.20.70">
    <property type="entry name" value="Glutamine synthetase, N-terminal domain"/>
    <property type="match status" value="1"/>
</dbReference>
<sequence>MSESASNQSVLDKFTKLTTENNNITKTIAEYIWIDGNGQDIRSKSQVLDLDPTNELSPNDFPIWTFDGSSTDLADKGPTSDVYLYPVAVFNDPFRPKIGKIILCDTYKASNVPTKTNNRAKCSEVANDPKTIAETPAFGMEQEYTMLKDGYPLGWPKNGFPAPQGPYYCGVGAGKVVGRDIVEAHYHACLYAGVKICGINAEVMPGQWEFQVGVCYGIEVADHLWVGRYILHRVAEEFGVEITFDPKPIRGDWNGAGCHTNMSTKSTMEKGSGYDAILKAVEKLKPTHAEHIAHYDPSGGKDNERRLTGKHETASIDDFSAGVAARGASIRIPQSVFDKKCGYFEDRRPSANCDPYSVVYALIKSVILD</sequence>
<dbReference type="InterPro" id="IPR014746">
    <property type="entry name" value="Gln_synth/guanido_kin_cat_dom"/>
</dbReference>
<comment type="catalytic activity">
    <reaction evidence="6 9">
        <text>L-glutamate + NH4(+) + ATP = L-glutamine + ADP + phosphate + H(+)</text>
        <dbReference type="Rhea" id="RHEA:16169"/>
        <dbReference type="ChEBI" id="CHEBI:15378"/>
        <dbReference type="ChEBI" id="CHEBI:28938"/>
        <dbReference type="ChEBI" id="CHEBI:29985"/>
        <dbReference type="ChEBI" id="CHEBI:30616"/>
        <dbReference type="ChEBI" id="CHEBI:43474"/>
        <dbReference type="ChEBI" id="CHEBI:58359"/>
        <dbReference type="ChEBI" id="CHEBI:456216"/>
        <dbReference type="EC" id="6.3.1.2"/>
    </reaction>
</comment>
<evidence type="ECO:0000259" key="10">
    <source>
        <dbReference type="PROSITE" id="PS51986"/>
    </source>
</evidence>
<keyword evidence="4 9" id="KW-0547">Nucleotide-binding</keyword>
<dbReference type="WBParaSite" id="Pan_g7570.t1">
    <property type="protein sequence ID" value="Pan_g7570.t1"/>
    <property type="gene ID" value="Pan_g7570"/>
</dbReference>
<organism evidence="12 13">
    <name type="scientific">Panagrellus redivivus</name>
    <name type="common">Microworm</name>
    <dbReference type="NCBI Taxonomy" id="6233"/>
    <lineage>
        <taxon>Eukaryota</taxon>
        <taxon>Metazoa</taxon>
        <taxon>Ecdysozoa</taxon>
        <taxon>Nematoda</taxon>
        <taxon>Chromadorea</taxon>
        <taxon>Rhabditida</taxon>
        <taxon>Tylenchina</taxon>
        <taxon>Panagrolaimomorpha</taxon>
        <taxon>Panagrolaimoidea</taxon>
        <taxon>Panagrolaimidae</taxon>
        <taxon>Panagrellus</taxon>
    </lineage>
</organism>
<evidence type="ECO:0000256" key="1">
    <source>
        <dbReference type="ARBA" id="ARBA00009897"/>
    </source>
</evidence>
<dbReference type="InterPro" id="IPR027303">
    <property type="entry name" value="Gln_synth_gly_rich_site"/>
</dbReference>
<evidence type="ECO:0000256" key="7">
    <source>
        <dbReference type="PROSITE-ProRule" id="PRU01330"/>
    </source>
</evidence>
<dbReference type="SUPFAM" id="SSF55931">
    <property type="entry name" value="Glutamine synthetase/guanido kinase"/>
    <property type="match status" value="1"/>
</dbReference>
<dbReference type="Gene3D" id="3.30.590.10">
    <property type="entry name" value="Glutamine synthetase/guanido kinase, catalytic domain"/>
    <property type="match status" value="1"/>
</dbReference>
<dbReference type="FunFam" id="3.30.590.10:FF:000004">
    <property type="entry name" value="Glutamine synthetase"/>
    <property type="match status" value="1"/>
</dbReference>
<dbReference type="Pfam" id="PF03951">
    <property type="entry name" value="Gln-synt_N"/>
    <property type="match status" value="1"/>
</dbReference>
<dbReference type="SMART" id="SM01230">
    <property type="entry name" value="Gln-synt_C"/>
    <property type="match status" value="1"/>
</dbReference>
<dbReference type="InterPro" id="IPR008147">
    <property type="entry name" value="Gln_synt_N"/>
</dbReference>
<evidence type="ECO:0000256" key="3">
    <source>
        <dbReference type="ARBA" id="ARBA00022598"/>
    </source>
</evidence>
<dbReference type="Pfam" id="PF00120">
    <property type="entry name" value="Gln-synt_C"/>
    <property type="match status" value="1"/>
</dbReference>
<dbReference type="InterPro" id="IPR027302">
    <property type="entry name" value="Gln_synth_N_conserv_site"/>
</dbReference>
<dbReference type="Proteomes" id="UP000492821">
    <property type="component" value="Unassembled WGS sequence"/>
</dbReference>
<feature type="domain" description="GS catalytic" evidence="11">
    <location>
        <begin position="118"/>
        <end position="369"/>
    </location>
</feature>
<evidence type="ECO:0000256" key="4">
    <source>
        <dbReference type="ARBA" id="ARBA00022741"/>
    </source>
</evidence>
<dbReference type="InterPro" id="IPR050292">
    <property type="entry name" value="Glutamine_Synthetase"/>
</dbReference>
<dbReference type="GO" id="GO:0006542">
    <property type="term" value="P:glutamine biosynthetic process"/>
    <property type="evidence" value="ECO:0007669"/>
    <property type="project" value="InterPro"/>
</dbReference>
<name>A0A7E4W5C3_PANRE</name>
<dbReference type="AlphaFoldDB" id="A0A7E4W5C3"/>
<keyword evidence="3 9" id="KW-0436">Ligase</keyword>
<protein>
    <recommendedName>
        <fullName evidence="2 9">Glutamine synthetase</fullName>
        <ecNumber evidence="2 9">6.3.1.2</ecNumber>
    </recommendedName>
</protein>
<evidence type="ECO:0000313" key="12">
    <source>
        <dbReference type="Proteomes" id="UP000492821"/>
    </source>
</evidence>
<reference evidence="13" key="2">
    <citation type="submission" date="2020-10" db="UniProtKB">
        <authorList>
            <consortium name="WormBaseParasite"/>
        </authorList>
    </citation>
    <scope>IDENTIFICATION</scope>
</reference>
<dbReference type="PROSITE" id="PS51986">
    <property type="entry name" value="GS_BETA_GRASP"/>
    <property type="match status" value="1"/>
</dbReference>
<keyword evidence="5 9" id="KW-0067">ATP-binding</keyword>
<dbReference type="EC" id="6.3.1.2" evidence="2 9"/>
<dbReference type="PROSITE" id="PS51987">
    <property type="entry name" value="GS_CATALYTIC"/>
    <property type="match status" value="1"/>
</dbReference>
<dbReference type="GO" id="GO:0004356">
    <property type="term" value="F:glutamine synthetase activity"/>
    <property type="evidence" value="ECO:0007669"/>
    <property type="project" value="UniProtKB-EC"/>
</dbReference>
<dbReference type="SUPFAM" id="SSF54368">
    <property type="entry name" value="Glutamine synthetase, N-terminal domain"/>
    <property type="match status" value="1"/>
</dbReference>
<evidence type="ECO:0000256" key="8">
    <source>
        <dbReference type="RuleBase" id="RU000384"/>
    </source>
</evidence>
<dbReference type="InterPro" id="IPR036651">
    <property type="entry name" value="Gln_synt_N_sf"/>
</dbReference>
<dbReference type="GO" id="GO:0005737">
    <property type="term" value="C:cytoplasm"/>
    <property type="evidence" value="ECO:0007669"/>
    <property type="project" value="TreeGrafter"/>
</dbReference>
<comment type="similarity">
    <text evidence="1 7 8">Belongs to the glutamine synthetase family.</text>
</comment>
<proteinExistence type="inferred from homology"/>
<evidence type="ECO:0000256" key="9">
    <source>
        <dbReference type="RuleBase" id="RU004356"/>
    </source>
</evidence>
<evidence type="ECO:0000313" key="13">
    <source>
        <dbReference type="WBParaSite" id="Pan_g7570.t1"/>
    </source>
</evidence>
<feature type="domain" description="GS beta-grasp" evidence="10">
    <location>
        <begin position="27"/>
        <end position="111"/>
    </location>
</feature>
<accession>A0A7E4W5C3</accession>
<evidence type="ECO:0000259" key="11">
    <source>
        <dbReference type="PROSITE" id="PS51987"/>
    </source>
</evidence>
<dbReference type="PROSITE" id="PS00180">
    <property type="entry name" value="GLNA_1"/>
    <property type="match status" value="1"/>
</dbReference>
<dbReference type="InterPro" id="IPR008146">
    <property type="entry name" value="Gln_synth_cat_dom"/>
</dbReference>
<dbReference type="GO" id="GO:0005524">
    <property type="term" value="F:ATP binding"/>
    <property type="evidence" value="ECO:0007669"/>
    <property type="project" value="UniProtKB-KW"/>
</dbReference>
<evidence type="ECO:0000256" key="2">
    <source>
        <dbReference type="ARBA" id="ARBA00012937"/>
    </source>
</evidence>
<dbReference type="PANTHER" id="PTHR20852:SF57">
    <property type="entry name" value="GLUTAMINE SYNTHETASE 2 CYTOPLASMIC"/>
    <property type="match status" value="1"/>
</dbReference>
<keyword evidence="12" id="KW-1185">Reference proteome</keyword>
<evidence type="ECO:0000256" key="5">
    <source>
        <dbReference type="ARBA" id="ARBA00022840"/>
    </source>
</evidence>
<dbReference type="PROSITE" id="PS00181">
    <property type="entry name" value="GLNA_ATP"/>
    <property type="match status" value="1"/>
</dbReference>
<evidence type="ECO:0000256" key="6">
    <source>
        <dbReference type="ARBA" id="ARBA00049436"/>
    </source>
</evidence>
<reference evidence="12" key="1">
    <citation type="journal article" date="2013" name="Genetics">
        <title>The draft genome and transcriptome of Panagrellus redivivus are shaped by the harsh demands of a free-living lifestyle.</title>
        <authorList>
            <person name="Srinivasan J."/>
            <person name="Dillman A.R."/>
            <person name="Macchietto M.G."/>
            <person name="Heikkinen L."/>
            <person name="Lakso M."/>
            <person name="Fracchia K.M."/>
            <person name="Antoshechkin I."/>
            <person name="Mortazavi A."/>
            <person name="Wong G."/>
            <person name="Sternberg P.W."/>
        </authorList>
    </citation>
    <scope>NUCLEOTIDE SEQUENCE [LARGE SCALE GENOMIC DNA]</scope>
    <source>
        <strain evidence="12">MT8872</strain>
    </source>
</reference>
<dbReference type="PANTHER" id="PTHR20852">
    <property type="entry name" value="GLUTAMINE SYNTHETASE"/>
    <property type="match status" value="1"/>
</dbReference>